<dbReference type="Proteomes" id="UP001629745">
    <property type="component" value="Unassembled WGS sequence"/>
</dbReference>
<keyword evidence="3" id="KW-1185">Reference proteome</keyword>
<proteinExistence type="predicted"/>
<dbReference type="SUPFAM" id="SSF140453">
    <property type="entry name" value="EsxAB dimer-like"/>
    <property type="match status" value="1"/>
</dbReference>
<feature type="region of interest" description="Disordered" evidence="1">
    <location>
        <begin position="360"/>
        <end position="551"/>
    </location>
</feature>
<sequence>MDAVLRTAADGLRFFATFVPRAAFVAERAGTGDTFPTYDEIEARYFEQGDIRLDALAADIDVVTRAVEDIDGRCSDHERIRSAVARSWQGPAVDSADAHFAEHLKRAARSKQDLGDVRCALVEADRVLRDVAARKADWVASLDPARVCGRTVAEVDEIVATAVNFGSAADDAANWAVDVFLARVRETTTQFAELCDRAESSVDDVFRNLDAAFCAVDDSDFRPPARIEAVEVCSDGRAAMPTSPCPQPPSAPATAPACTGAAAAPPPTGSLAGLTCTNVGTSAAQASGTAPPAPLLPPAPTSGVTVGSVGSGASAGTSGSLAIEGAVRAAGAIVGAAAEVALGIVGDIVVEVTEAVRETGSLNMEPGPDTGCASDCECSCAAAPSEPRPEPEPQPEPQPAAPDTEPDPDPEPEPEPVAVVPEPEPEPEAEPECPAPEFPEPAAPVEPPEASVSEPPAPADSPAPADYCAPPEDARPEEAPAAQPPAEHTPSASPGAIGPGAGSNPVRGTRTPADAASPVGAGTVDPTLAEAGPQEPGADDREVALAEAGGM</sequence>
<evidence type="ECO:0000256" key="1">
    <source>
        <dbReference type="SAM" id="MobiDB-lite"/>
    </source>
</evidence>
<protein>
    <submittedName>
        <fullName evidence="2">Uncharacterized protein</fullName>
    </submittedName>
</protein>
<accession>A0ABW9FJB1</accession>
<organism evidence="2 3">
    <name type="scientific">Rhodococcus parequi</name>
    <dbReference type="NCBI Taxonomy" id="3137122"/>
    <lineage>
        <taxon>Bacteria</taxon>
        <taxon>Bacillati</taxon>
        <taxon>Actinomycetota</taxon>
        <taxon>Actinomycetes</taxon>
        <taxon>Mycobacteriales</taxon>
        <taxon>Nocardiaceae</taxon>
        <taxon>Rhodococcus</taxon>
    </lineage>
</organism>
<evidence type="ECO:0000313" key="3">
    <source>
        <dbReference type="Proteomes" id="UP001629745"/>
    </source>
</evidence>
<comment type="caution">
    <text evidence="2">The sequence shown here is derived from an EMBL/GenBank/DDBJ whole genome shotgun (WGS) entry which is preliminary data.</text>
</comment>
<feature type="compositionally biased region" description="Low complexity" evidence="1">
    <location>
        <begin position="462"/>
        <end position="471"/>
    </location>
</feature>
<feature type="compositionally biased region" description="Low complexity" evidence="1">
    <location>
        <begin position="479"/>
        <end position="496"/>
    </location>
</feature>
<feature type="compositionally biased region" description="Pro residues" evidence="1">
    <location>
        <begin position="433"/>
        <end position="447"/>
    </location>
</feature>
<dbReference type="RefSeq" id="WP_420165286.1">
    <property type="nucleotide sequence ID" value="NZ_JBDLNV010000005.1"/>
</dbReference>
<dbReference type="EMBL" id="JBDLNV010000005">
    <property type="protein sequence ID" value="MFM1724781.1"/>
    <property type="molecule type" value="Genomic_DNA"/>
</dbReference>
<feature type="compositionally biased region" description="Low complexity" evidence="1">
    <location>
        <begin position="372"/>
        <end position="385"/>
    </location>
</feature>
<reference evidence="2 3" key="1">
    <citation type="submission" date="2023-11" db="EMBL/GenBank/DDBJ databases">
        <authorList>
            <person name="Val-Calvo J."/>
            <person name="Scortti M."/>
            <person name="Vazquez-Boland J."/>
        </authorList>
    </citation>
    <scope>NUCLEOTIDE SEQUENCE [LARGE SCALE GENOMIC DNA]</scope>
    <source>
        <strain evidence="2 3">PAM 2766</strain>
    </source>
</reference>
<gene>
    <name evidence="2" type="ORF">ABEU20_003376</name>
</gene>
<name>A0ABW9FJB1_9NOCA</name>
<dbReference type="InterPro" id="IPR036689">
    <property type="entry name" value="ESAT-6-like_sf"/>
</dbReference>
<feature type="compositionally biased region" description="Acidic residues" evidence="1">
    <location>
        <begin position="404"/>
        <end position="414"/>
    </location>
</feature>
<evidence type="ECO:0000313" key="2">
    <source>
        <dbReference type="EMBL" id="MFM1724781.1"/>
    </source>
</evidence>